<organism evidence="1 2">
    <name type="scientific">Camellia lanceoleosa</name>
    <dbReference type="NCBI Taxonomy" id="1840588"/>
    <lineage>
        <taxon>Eukaryota</taxon>
        <taxon>Viridiplantae</taxon>
        <taxon>Streptophyta</taxon>
        <taxon>Embryophyta</taxon>
        <taxon>Tracheophyta</taxon>
        <taxon>Spermatophyta</taxon>
        <taxon>Magnoliopsida</taxon>
        <taxon>eudicotyledons</taxon>
        <taxon>Gunneridae</taxon>
        <taxon>Pentapetalae</taxon>
        <taxon>asterids</taxon>
        <taxon>Ericales</taxon>
        <taxon>Theaceae</taxon>
        <taxon>Camellia</taxon>
    </lineage>
</organism>
<reference evidence="1 2" key="1">
    <citation type="journal article" date="2022" name="Plant J.">
        <title>Chromosome-level genome of Camellia lanceoleosa provides a valuable resource for understanding genome evolution and self-incompatibility.</title>
        <authorList>
            <person name="Gong W."/>
            <person name="Xiao S."/>
            <person name="Wang L."/>
            <person name="Liao Z."/>
            <person name="Chang Y."/>
            <person name="Mo W."/>
            <person name="Hu G."/>
            <person name="Li W."/>
            <person name="Zhao G."/>
            <person name="Zhu H."/>
            <person name="Hu X."/>
            <person name="Ji K."/>
            <person name="Xiang X."/>
            <person name="Song Q."/>
            <person name="Yuan D."/>
            <person name="Jin S."/>
            <person name="Zhang L."/>
        </authorList>
    </citation>
    <scope>NUCLEOTIDE SEQUENCE [LARGE SCALE GENOMIC DNA]</scope>
    <source>
        <strain evidence="1">SQ_2022a</strain>
    </source>
</reference>
<gene>
    <name evidence="1" type="ORF">LOK49_LG14G00022</name>
</gene>
<proteinExistence type="predicted"/>
<sequence length="315" mass="35365">MLSQVGELERKTGMIRAIHVHVLLIIVVIVAAAVVLVWIAGITSSTVPLFEGSFQGLWGMVSSLKSLLSPPPYIYIYLLLNFIILSIAASSSSPLSFLRRHHPYSNLLLLNNNPNYTYFEEEEDSGGDVASQQPPIPTPSPPPPGPPPILPTQHYHKQSHFTKATSDDDDTLEGTWKAIMAEGGGKPRQSSPRLIRKSDHRDFDDVLPRPQPRPRPRPLSDLDLDSVEKAQANDEALTAWKKELRKSETFNDAGVSSVSARCRPRGLTRDHHLNLLSHDELNSRVEAFIQNFNYQIRLQRQESEQRFLDMINRGV</sequence>
<name>A0ACC0FBE3_9ERIC</name>
<evidence type="ECO:0000313" key="2">
    <source>
        <dbReference type="Proteomes" id="UP001060215"/>
    </source>
</evidence>
<evidence type="ECO:0000313" key="1">
    <source>
        <dbReference type="EMBL" id="KAI7985382.1"/>
    </source>
</evidence>
<accession>A0ACC0FBE3</accession>
<keyword evidence="2" id="KW-1185">Reference proteome</keyword>
<comment type="caution">
    <text evidence="1">The sequence shown here is derived from an EMBL/GenBank/DDBJ whole genome shotgun (WGS) entry which is preliminary data.</text>
</comment>
<dbReference type="EMBL" id="CM045772">
    <property type="protein sequence ID" value="KAI7985382.1"/>
    <property type="molecule type" value="Genomic_DNA"/>
</dbReference>
<protein>
    <submittedName>
        <fullName evidence="1">Uncharacterized protein</fullName>
    </submittedName>
</protein>
<dbReference type="Proteomes" id="UP001060215">
    <property type="component" value="Chromosome 15"/>
</dbReference>